<evidence type="ECO:0008006" key="6">
    <source>
        <dbReference type="Google" id="ProtNLM"/>
    </source>
</evidence>
<feature type="transmembrane region" description="Helical" evidence="1">
    <location>
        <begin position="7"/>
        <end position="36"/>
    </location>
</feature>
<keyword evidence="5" id="KW-1185">Reference proteome</keyword>
<gene>
    <name evidence="3" type="ORF">D3868_26575</name>
    <name evidence="2" type="ORF">SIM66_02095</name>
</gene>
<dbReference type="Proteomes" id="UP001277471">
    <property type="component" value="Unassembled WGS sequence"/>
</dbReference>
<evidence type="ECO:0000256" key="1">
    <source>
        <dbReference type="SAM" id="Phobius"/>
    </source>
</evidence>
<dbReference type="Proteomes" id="UP000298774">
    <property type="component" value="Plasmid p3"/>
</dbReference>
<proteinExistence type="predicted"/>
<keyword evidence="1" id="KW-0472">Membrane</keyword>
<evidence type="ECO:0000313" key="2">
    <source>
        <dbReference type="EMBL" id="MDX5950003.1"/>
    </source>
</evidence>
<organism evidence="3 4">
    <name type="scientific">Azospirillum brasilense</name>
    <dbReference type="NCBI Taxonomy" id="192"/>
    <lineage>
        <taxon>Bacteria</taxon>
        <taxon>Pseudomonadati</taxon>
        <taxon>Pseudomonadota</taxon>
        <taxon>Alphaproteobacteria</taxon>
        <taxon>Rhodospirillales</taxon>
        <taxon>Azospirillaceae</taxon>
        <taxon>Azospirillum</taxon>
    </lineage>
</organism>
<dbReference type="EMBL" id="JAWXYC010000001">
    <property type="protein sequence ID" value="MDX5950003.1"/>
    <property type="molecule type" value="Genomic_DNA"/>
</dbReference>
<reference evidence="3 4" key="1">
    <citation type="submission" date="2018-09" db="EMBL/GenBank/DDBJ databases">
        <title>Whole genome based analysis of evolution and adaptive divergence in Indian and Brazilian strains of Azospirillum brasilense.</title>
        <authorList>
            <person name="Singh C."/>
            <person name="Tripathi A.K."/>
        </authorList>
    </citation>
    <scope>NUCLEOTIDE SEQUENCE [LARGE SCALE GENOMIC DNA]</scope>
    <source>
        <strain evidence="3 4">MTCC4038</strain>
        <plasmid evidence="3 4">p3</plasmid>
    </source>
</reference>
<geneLocation type="plasmid" evidence="3 4">
    <name>p3</name>
</geneLocation>
<feature type="transmembrane region" description="Helical" evidence="1">
    <location>
        <begin position="70"/>
        <end position="92"/>
    </location>
</feature>
<accession>A0A4D8R023</accession>
<dbReference type="RefSeq" id="WP_079285307.1">
    <property type="nucleotide sequence ID" value="NZ_CP032342.1"/>
</dbReference>
<protein>
    <recommendedName>
        <fullName evidence="6">DUF3649 domain-containing protein</fullName>
    </recommendedName>
</protein>
<dbReference type="GeneID" id="56447592"/>
<sequence>MTRKTEIALRVVTAVGGGYALAAGTAALLALALPAVQDRAEAVLTATMAALLPCVLTVVMVFAAASARRALAWTAGLTAAVWAAVWAAVSLLKSMTGTGV</sequence>
<evidence type="ECO:0000313" key="3">
    <source>
        <dbReference type="EMBL" id="QCO12609.1"/>
    </source>
</evidence>
<keyword evidence="1" id="KW-1133">Transmembrane helix</keyword>
<evidence type="ECO:0000313" key="5">
    <source>
        <dbReference type="Proteomes" id="UP001277471"/>
    </source>
</evidence>
<name>A0A4D8R023_AZOBR</name>
<evidence type="ECO:0000313" key="4">
    <source>
        <dbReference type="Proteomes" id="UP000298774"/>
    </source>
</evidence>
<feature type="transmembrane region" description="Helical" evidence="1">
    <location>
        <begin position="42"/>
        <end position="63"/>
    </location>
</feature>
<keyword evidence="3" id="KW-0614">Plasmid</keyword>
<reference evidence="2 5" key="2">
    <citation type="submission" date="2023-11" db="EMBL/GenBank/DDBJ databases">
        <title>MicrobeMod: A computational toolkit for identifying prokaryotic methylation and restriction-modification with nanopore sequencing.</title>
        <authorList>
            <person name="Crits-Christoph A."/>
            <person name="Kang S.C."/>
            <person name="Lee H."/>
            <person name="Ostrov N."/>
        </authorList>
    </citation>
    <scope>NUCLEOTIDE SEQUENCE [LARGE SCALE GENOMIC DNA]</scope>
    <source>
        <strain evidence="2 5">ATCC 29145</strain>
    </source>
</reference>
<dbReference type="EMBL" id="CP032342">
    <property type="protein sequence ID" value="QCO12609.1"/>
    <property type="molecule type" value="Genomic_DNA"/>
</dbReference>
<keyword evidence="1" id="KW-0812">Transmembrane</keyword>
<dbReference type="AlphaFoldDB" id="A0A4D8R023"/>